<evidence type="ECO:0000313" key="2">
    <source>
        <dbReference type="EMBL" id="NSL86443.1"/>
    </source>
</evidence>
<gene>
    <name evidence="2" type="ORF">ECE50_006360</name>
</gene>
<evidence type="ECO:0000313" key="3">
    <source>
        <dbReference type="Proteomes" id="UP000281028"/>
    </source>
</evidence>
<dbReference type="Gene3D" id="3.40.50.1820">
    <property type="entry name" value="alpha/beta hydrolase"/>
    <property type="match status" value="1"/>
</dbReference>
<dbReference type="InterPro" id="IPR029058">
    <property type="entry name" value="AB_hydrolase_fold"/>
</dbReference>
<dbReference type="InterPro" id="IPR045619">
    <property type="entry name" value="DUF6443"/>
</dbReference>
<evidence type="ECO:0000259" key="1">
    <source>
        <dbReference type="Pfam" id="PF20041"/>
    </source>
</evidence>
<dbReference type="PANTHER" id="PTHR32305:SF15">
    <property type="entry name" value="PROTEIN RHSA-RELATED"/>
    <property type="match status" value="1"/>
</dbReference>
<feature type="domain" description="DUF6443" evidence="1">
    <location>
        <begin position="68"/>
        <end position="200"/>
    </location>
</feature>
<dbReference type="PANTHER" id="PTHR32305">
    <property type="match status" value="1"/>
</dbReference>
<dbReference type="SUPFAM" id="SSF53474">
    <property type="entry name" value="alpha/beta-Hydrolases"/>
    <property type="match status" value="1"/>
</dbReference>
<dbReference type="Proteomes" id="UP000281028">
    <property type="component" value="Unassembled WGS sequence"/>
</dbReference>
<dbReference type="Gene3D" id="2.180.10.10">
    <property type="entry name" value="RHS repeat-associated core"/>
    <property type="match status" value="2"/>
</dbReference>
<dbReference type="OrthoDB" id="976756at2"/>
<keyword evidence="3" id="KW-1185">Reference proteome</keyword>
<protein>
    <recommendedName>
        <fullName evidence="1">DUF6443 domain-containing protein</fullName>
    </recommendedName>
</protein>
<accession>A0A3S1D4G9</accession>
<dbReference type="EMBL" id="RIAR02000001">
    <property type="protein sequence ID" value="NSL86443.1"/>
    <property type="molecule type" value="Genomic_DNA"/>
</dbReference>
<dbReference type="NCBIfam" id="TIGR03696">
    <property type="entry name" value="Rhs_assc_core"/>
    <property type="match status" value="1"/>
</dbReference>
<dbReference type="InterPro" id="IPR022385">
    <property type="entry name" value="Rhs_assc_core"/>
</dbReference>
<name>A0A3S1D4G9_9BACT</name>
<comment type="caution">
    <text evidence="2">The sequence shown here is derived from an EMBL/GenBank/DDBJ whole genome shotgun (WGS) entry which is preliminary data.</text>
</comment>
<dbReference type="InterPro" id="IPR050708">
    <property type="entry name" value="T6SS_VgrG/RHS"/>
</dbReference>
<sequence>MKKYYCYKYLLLIAGTLTAGIAGAQNIPAASTRPAAQAVALPPAYSGPTVNYVRTWEPYMPSADVKVIAGSTDVKVVKQTTVYLDGLGRLLQSVSKGVSGSGKDVVIPVTYDASGREQFKYLPYVPQTGNTSDGRFKADPFSAQQTFYQNNTLNPGAKGESIFYSQTDYEASPLNRELNKYAAGNSWAKSGGNRPVKEQYLVNAVSDSVRLWKVSGNTATTDAIYDAGQLTKRVTTNEAGSASVEYKDKDGRVVLKKLQLADVPGPAHMGWLSTYYVYDNKDNLRFVIPPLAVEKITTTWNFTSIAAELCYQYRYDGRNRLIVKKLPGVDSTEMVYDVRDRLVFSRDGNLKNTNGGSWLVTFYDAVNRPVETALYKSAAARDALQTTMNNVQPDGSTSYPVPGIADLVVAVHDRNTYVATNSVTWESGFETSGTADVLAYIDPSLGSGIINMPVSNPLPGISQQDLTPLTYIFYDKYNYNGVHAAVTGDFTKLQPGDNPYAEILTAPGNMPQGKVTGTKIRVLDTDQWLTITTYYDDKGRPVQVISDNAAGGKDIVTTLYDFSGKVLSSYLRHTNPRSGATPQTTVLTITSYDAAGRPLSVKKKVNDNAATEKNIATNDYDELGRLNTKALGMQTGSQAIEQLSYEYHLRGWLKSINKAYLNSGGNTAHFGQEINYDDGFSANSYTGNIAGIRWKGWNDPLPRAYGYAYDRANRLSKGDFTQQNTAGSTWTRDKVDFTVGEVAYDANGNIISMSQKGMAGNRIVPIDQLTYRYRDNSNKLLAVQDGSAAATQLGDFTDGNKTGDDYDYDLNGNLKKDLNKTITSISYNHQNKPVQIVSGKGTITYQYDAAGNKLQKTVTDKTVTPAKTITTSYVGDMVYQNDILQYLGHEEGRIRLVYKTGVAPQYVYDYFVKDHLGNVRLVLTEQNDFTMYSATMESAAAAKENALFSNVDATRVPKPAGYPDDDSGSKNESVARLNAKDGGKKVGPSLVLRVMAGDTIRIGARAFYKSQVPNEKKQAGAPVENMVADLVQAFGGNSKTATDHGGNMINNQTPFNAGFYNNDYRKMKDKDPDENRQDKPKAYLNYALFDDRFNMVEENSGVKQVKGEPDQLQTLAADNLIMKKSGFLYVYTSNESAQDVFFDNVVVTQATGKVMEETHYYPFGLTMAGISSNALKGKNYPENRMKYNGKELQNAEFSDGSGLEWYDYGARMYDAQIGRWHALDPKAEKYESVSPNAYAYNNPLRFIDVKGEDPGDVVVAFGGADLLMQRDKGGAPLILKAVQEQYLSKKGGQAKSFHSDFWNSNHRIPETLDDVTQSAYDYILANYNKDNGKDVKGGKVILQGYSYGGVLVTHLARRLKKANIPVALLVTVDAAAGPESDNLDRTIPSNVDRNINIYQTKPSGIRSHGDANKKEEGSNTRMVNVDVTSIVNDHGQIDDAALKAVVNRILDELNKERKPVE</sequence>
<proteinExistence type="predicted"/>
<dbReference type="NCBIfam" id="TIGR01643">
    <property type="entry name" value="YD_repeat_2x"/>
    <property type="match status" value="1"/>
</dbReference>
<organism evidence="2 3">
    <name type="scientific">Chitinophaga solisilvae</name>
    <dbReference type="NCBI Taxonomy" id="1233460"/>
    <lineage>
        <taxon>Bacteria</taxon>
        <taxon>Pseudomonadati</taxon>
        <taxon>Bacteroidota</taxon>
        <taxon>Chitinophagia</taxon>
        <taxon>Chitinophagales</taxon>
        <taxon>Chitinophagaceae</taxon>
        <taxon>Chitinophaga</taxon>
    </lineage>
</organism>
<dbReference type="InterPro" id="IPR006530">
    <property type="entry name" value="YD"/>
</dbReference>
<reference evidence="2" key="1">
    <citation type="submission" date="2020-05" db="EMBL/GenBank/DDBJ databases">
        <title>Chitinophaga laudate sp. nov., isolated from a tropical peat swamp.</title>
        <authorList>
            <person name="Goh C.B.S."/>
            <person name="Lee M.S."/>
            <person name="Parimannan S."/>
            <person name="Pasbakhsh P."/>
            <person name="Yule C.M."/>
            <person name="Rajandas H."/>
            <person name="Loke S."/>
            <person name="Croft L."/>
            <person name="Tan J.B.L."/>
        </authorList>
    </citation>
    <scope>NUCLEOTIDE SEQUENCE</scope>
    <source>
        <strain evidence="2">Mgbs1</strain>
    </source>
</reference>
<dbReference type="Pfam" id="PF20041">
    <property type="entry name" value="DUF6443"/>
    <property type="match status" value="1"/>
</dbReference>